<dbReference type="InterPro" id="IPR043367">
    <property type="entry name" value="PLIP1/2/3"/>
</dbReference>
<dbReference type="EMBL" id="CM035420">
    <property type="protein sequence ID" value="KAH7404770.1"/>
    <property type="molecule type" value="Genomic_DNA"/>
</dbReference>
<dbReference type="Proteomes" id="UP000825935">
    <property type="component" value="Chromosome 15"/>
</dbReference>
<proteinExistence type="predicted"/>
<keyword evidence="4" id="KW-1185">Reference proteome</keyword>
<organism evidence="3 4">
    <name type="scientific">Ceratopteris richardii</name>
    <name type="common">Triangle waterfern</name>
    <dbReference type="NCBI Taxonomy" id="49495"/>
    <lineage>
        <taxon>Eukaryota</taxon>
        <taxon>Viridiplantae</taxon>
        <taxon>Streptophyta</taxon>
        <taxon>Embryophyta</taxon>
        <taxon>Tracheophyta</taxon>
        <taxon>Polypodiopsida</taxon>
        <taxon>Polypodiidae</taxon>
        <taxon>Polypodiales</taxon>
        <taxon>Pteridineae</taxon>
        <taxon>Pteridaceae</taxon>
        <taxon>Parkerioideae</taxon>
        <taxon>Ceratopteris</taxon>
    </lineage>
</organism>
<gene>
    <name evidence="3" type="ORF">KP509_15G041800</name>
</gene>
<evidence type="ECO:0000313" key="4">
    <source>
        <dbReference type="Proteomes" id="UP000825935"/>
    </source>
</evidence>
<dbReference type="GO" id="GO:0006629">
    <property type="term" value="P:lipid metabolic process"/>
    <property type="evidence" value="ECO:0007669"/>
    <property type="project" value="InterPro"/>
</dbReference>
<dbReference type="SUPFAM" id="SSF53474">
    <property type="entry name" value="alpha/beta-Hydrolases"/>
    <property type="match status" value="1"/>
</dbReference>
<feature type="compositionally biased region" description="Basic and acidic residues" evidence="1">
    <location>
        <begin position="339"/>
        <end position="357"/>
    </location>
</feature>
<feature type="compositionally biased region" description="Polar residues" evidence="1">
    <location>
        <begin position="358"/>
        <end position="367"/>
    </location>
</feature>
<feature type="compositionally biased region" description="Basic and acidic residues" evidence="1">
    <location>
        <begin position="60"/>
        <end position="78"/>
    </location>
</feature>
<dbReference type="Gene3D" id="3.40.50.1820">
    <property type="entry name" value="alpha/beta hydrolase"/>
    <property type="match status" value="1"/>
</dbReference>
<dbReference type="Pfam" id="PF01764">
    <property type="entry name" value="Lipase_3"/>
    <property type="match status" value="1"/>
</dbReference>
<comment type="caution">
    <text evidence="3">The sequence shown here is derived from an EMBL/GenBank/DDBJ whole genome shotgun (WGS) entry which is preliminary data.</text>
</comment>
<dbReference type="PANTHER" id="PTHR46483">
    <property type="entry name" value="PHOSPHOLIPASE A1 PLIP2, CHLOROPLASTIC"/>
    <property type="match status" value="1"/>
</dbReference>
<dbReference type="GO" id="GO:0008970">
    <property type="term" value="F:phospholipase A1 activity"/>
    <property type="evidence" value="ECO:0007669"/>
    <property type="project" value="InterPro"/>
</dbReference>
<accession>A0A8T2T6G3</accession>
<name>A0A8T2T6G3_CERRI</name>
<dbReference type="InterPro" id="IPR002921">
    <property type="entry name" value="Fungal_lipase-type"/>
</dbReference>
<evidence type="ECO:0000313" key="3">
    <source>
        <dbReference type="EMBL" id="KAH7404770.1"/>
    </source>
</evidence>
<dbReference type="AlphaFoldDB" id="A0A8T2T6G3"/>
<evidence type="ECO:0000256" key="1">
    <source>
        <dbReference type="SAM" id="MobiDB-lite"/>
    </source>
</evidence>
<dbReference type="OrthoDB" id="438440at2759"/>
<feature type="region of interest" description="Disordered" evidence="1">
    <location>
        <begin position="339"/>
        <end position="372"/>
    </location>
</feature>
<sequence>MEARLSIDGYPKFCIPSSNGKQGREHTGLNSTGNNLSSCLTACAKLSSPSKQFRASVVKDNSHSSTEELVPKNDRDARSPAFSPLTLLTTDFSVPSPLRFLWFNVKDDFERKDQDELVLAGEAERDDNEGLSSCNDEDEIQSDAFELKAQETGSNNKVSMEAVSLGKVENDESNSSSETQVYPMAKSPKITSPDVSSTLRHLMYKIAALWPDPSYFRSRNIQSFLDPLNGSFDTSGPDDYSDSLELASNECDMKDNGCRQDVPCSCSLEVPYTKVLHTRESFSVFLQSASLWKMKDFTELIFLCDMAYTIPNIKTVELLKYHGLKLITSSVEKRAMAEAKLRETELPEKSRLSDTRSDNLNSSNDAAQSDLSLLDNGSSSVPHFQQPSDSYSELIKSPMPDELELKDSSMAAASPAVLAEERRKMEAAKDSPSTNPCPCEWFVCDKEQDCTRIFVIQGSESLASWQANLFFEPTQFEGLEVFVHRGIYEAAEALYDQVLAETLDHFSIHGNRARVRFTGHSLGGSLALLLSLMLQIRGVLPHSVILPVVTFGSPYIMCGGDYLLQKMQLPKSHIQSVIMHRDVVPRAFACDYPDHVAEVLRRLNRRFRNHPCLNAQKLLYSPMGELYILQPDSKAAPSHPLLPDGYCLFRIGYPPHMDEVKNANELRAAQRAFLNLPHPLDILSDPGAYGFDGTVSRDHDPRSYMKAIQLVLKDEARRVRQVTRQERRKRLWPLVVTKSSDTVISTHSTWCGVER</sequence>
<reference evidence="3" key="1">
    <citation type="submission" date="2021-08" db="EMBL/GenBank/DDBJ databases">
        <title>WGS assembly of Ceratopteris richardii.</title>
        <authorList>
            <person name="Marchant D.B."/>
            <person name="Chen G."/>
            <person name="Jenkins J."/>
            <person name="Shu S."/>
            <person name="Leebens-Mack J."/>
            <person name="Grimwood J."/>
            <person name="Schmutz J."/>
            <person name="Soltis P."/>
            <person name="Soltis D."/>
            <person name="Chen Z.-H."/>
        </authorList>
    </citation>
    <scope>NUCLEOTIDE SEQUENCE</scope>
    <source>
        <strain evidence="3">Whitten #5841</strain>
        <tissue evidence="3">Leaf</tissue>
    </source>
</reference>
<feature type="region of interest" description="Disordered" evidence="1">
    <location>
        <begin position="55"/>
        <end position="79"/>
    </location>
</feature>
<dbReference type="PANTHER" id="PTHR46483:SF4">
    <property type="entry name" value="PHOSPHOLIPASE A1 PLIP2, CHLOROPLASTIC"/>
    <property type="match status" value="1"/>
</dbReference>
<feature type="region of interest" description="Disordered" evidence="1">
    <location>
        <begin position="167"/>
        <end position="190"/>
    </location>
</feature>
<evidence type="ECO:0000259" key="2">
    <source>
        <dbReference type="Pfam" id="PF01764"/>
    </source>
</evidence>
<feature type="domain" description="Fungal lipase-type" evidence="2">
    <location>
        <begin position="454"/>
        <end position="591"/>
    </location>
</feature>
<protein>
    <recommendedName>
        <fullName evidence="2">Fungal lipase-type domain-containing protein</fullName>
    </recommendedName>
</protein>
<dbReference type="InterPro" id="IPR029058">
    <property type="entry name" value="AB_hydrolase_fold"/>
</dbReference>